<dbReference type="Pfam" id="PF13692">
    <property type="entry name" value="Glyco_trans_1_4"/>
    <property type="match status" value="1"/>
</dbReference>
<dbReference type="EMBL" id="JAUSVF010000001">
    <property type="protein sequence ID" value="MDQ0321497.1"/>
    <property type="molecule type" value="Genomic_DNA"/>
</dbReference>
<dbReference type="SUPFAM" id="SSF53756">
    <property type="entry name" value="UDP-Glycosyltransferase/glycogen phosphorylase"/>
    <property type="match status" value="1"/>
</dbReference>
<accession>A0ABU0BU48</accession>
<keyword evidence="2" id="KW-1185">Reference proteome</keyword>
<sequence length="339" mass="36634">MGRQLMAALDRAGHEVSVASKLRTFSKEPRDLDGDTDVAFEIERLKASWEQHGKPDAWFTYHPYYKAPDLLGPRLSAEAGIAYVTAEASYSPRRDKGGWASSQARLIEGLQQAAVNICMTERDRIGLAAVAPTARFVRLAPFIDASSFLAEVPKPEPNRLVCVAMMRPGDKLDSFRLLAAALSRLDHLPWRLSVVGDGVAAAEVKAAFAGFAADRVEWLGERQPAEIATILPRAALYVWPGCGEAYGLAYLEAQAAGLPVVAQETAGVPEVVEDGRTGWLAPAGDIEAYAAAIAGLLEDGEKRQAMAAAARNFAGEERSIVRASQTLAQIFQIYVEPLR</sequence>
<evidence type="ECO:0000313" key="2">
    <source>
        <dbReference type="Proteomes" id="UP001230207"/>
    </source>
</evidence>
<comment type="caution">
    <text evidence="1">The sequence shown here is derived from an EMBL/GenBank/DDBJ whole genome shotgun (WGS) entry which is preliminary data.</text>
</comment>
<protein>
    <submittedName>
        <fullName evidence="1">Glycosyltransferase involved in cell wall biosynthesis</fullName>
    </submittedName>
</protein>
<dbReference type="PANTHER" id="PTHR45947:SF3">
    <property type="entry name" value="SULFOQUINOVOSYL TRANSFERASE SQD2"/>
    <property type="match status" value="1"/>
</dbReference>
<dbReference type="Proteomes" id="UP001230207">
    <property type="component" value="Unassembled WGS sequence"/>
</dbReference>
<proteinExistence type="predicted"/>
<reference evidence="1 2" key="1">
    <citation type="submission" date="2023-07" db="EMBL/GenBank/DDBJ databases">
        <title>Genomic Encyclopedia of Type Strains, Phase IV (KMG-IV): sequencing the most valuable type-strain genomes for metagenomic binning, comparative biology and taxonomic classification.</title>
        <authorList>
            <person name="Goeker M."/>
        </authorList>
    </citation>
    <scope>NUCLEOTIDE SEQUENCE [LARGE SCALE GENOMIC DNA]</scope>
    <source>
        <strain evidence="1 2">DSM 1112</strain>
    </source>
</reference>
<dbReference type="Gene3D" id="3.40.50.2000">
    <property type="entry name" value="Glycogen Phosphorylase B"/>
    <property type="match status" value="2"/>
</dbReference>
<dbReference type="PANTHER" id="PTHR45947">
    <property type="entry name" value="SULFOQUINOVOSYL TRANSFERASE SQD2"/>
    <property type="match status" value="1"/>
</dbReference>
<dbReference type="CDD" id="cd03801">
    <property type="entry name" value="GT4_PimA-like"/>
    <property type="match status" value="1"/>
</dbReference>
<organism evidence="1 2">
    <name type="scientific">Pararhizobium capsulatum DSM 1112</name>
    <dbReference type="NCBI Taxonomy" id="1121113"/>
    <lineage>
        <taxon>Bacteria</taxon>
        <taxon>Pseudomonadati</taxon>
        <taxon>Pseudomonadota</taxon>
        <taxon>Alphaproteobacteria</taxon>
        <taxon>Hyphomicrobiales</taxon>
        <taxon>Rhizobiaceae</taxon>
        <taxon>Rhizobium/Agrobacterium group</taxon>
        <taxon>Pararhizobium</taxon>
    </lineage>
</organism>
<evidence type="ECO:0000313" key="1">
    <source>
        <dbReference type="EMBL" id="MDQ0321497.1"/>
    </source>
</evidence>
<gene>
    <name evidence="1" type="ORF">QO002_003635</name>
</gene>
<dbReference type="InterPro" id="IPR050194">
    <property type="entry name" value="Glycosyltransferase_grp1"/>
</dbReference>
<name>A0ABU0BU48_9HYPH</name>